<sequence length="1770" mass="194270">MRRKPPQTKRSVSVRVHVRIGRQKMASLCKRQQCMIERRGIRQDLDSWRYKLIQCVGFESILEGLFGSRLKDDLRLFKDCQPEGVSDWSFDENCLFCCLRREKVKEHLLGLNNDSLGSVARPLSFIKDQFNISNLEREAEEFLNAVLHRKDLPSFSDPDIPVVAREIMQRMIRQFAAEYTSKTSAAQGAPQPNGASDQSLLTTHSHTPAPAPAPAPAATAPATLTSARNPVLSQLLMAEQEAPLDLTVKKPDAIVCEQDGVLDLSTNKSRNKGAGSARAPTAPLVKGDSHDLDLAYASDLQSTSDLERFMAKLCLHHQRQIVDALGYLETEVKADASSSVSNVAARDERQPGSCGLVPCQQSSEVQCSSKARCKAEVLELAIQGHGKKVALEKNTYFPDSRNVPGNGSLLDLRKDNILSSLLTSSHEYETLSRQYQSPHGISSTSSLHFSQAKDKVSSGHLFFTGTLEEQQCASDNLMQTSSRESDIDVSPSYDRHEFSEPLQSFPIRTKDIQTRPLSVLRTSAAVSPNTPRTARKSRRGSFPRTKDGSLCRIDPDSHCDIVYIGKSITECQLESSNRMLPRRNARKSIRGHMYTEEFLELKTVRTLARKSAENGSGNCPAPMPVITLVTPKQVLAKPDGVPPVDMPFAGGCGESVVQTTPSETPVESEMLGDVLTNVNDVDVVVETSQTGQTTCPDKIDAPPEVITPVTVQKGSPSEQDEDVCTAEPLSQQSMELPATDDLEKADFEQNNESVENSEPVLEMTTKEDPPCEQSPKPLSVSDDKGIDEPCVVNESPALAQEDDLSLKDKETNVVLKEQNVGLHVSADVEGLSETSALAEEAFDDTTQDDEVLDEHSGTETELSTVRSSCEKEEKEVDEPTSEYTCSDTPPETYLEKEEVAREVLSSPESKKLKKRRTFGSSDRRLRSRASGVEEGSTTPEKNDKTASAQVSDSAAEEPKSPETKRPLRSVKAKPLASDVSTSEAQHSAEVCKEPTQQSSTDQLDKTADSSSSENPEADYVVLAKKMLRSGQAKQTLDQEGEQKAVSPVANITDAQISTTEELEEKKETPETDKSLSDMSEQTGLKDLHVPDPPSKDSLMEPLSPESDPSLVTSPRVSRHMPLRSKTSPVDSITPLPMGKSSTENTVEKSGHMPLRSASTIVADDAHRDSRSTSTSSAEEKFRYMPLRSRIGIDSDGSSSAGNHSESAGRMPLRSSSIITPMSPTTSARARKAQRSPRLSKFGVLSSDTDTEQKPIRSPRKTRPGKVTQGQMKGPVMPFILPGIPNSEPVAPNPHKFLQALRREENQHLVMNLNTKFDKMHKGWVHTDKEGPQTPRSRNKADRLKDIWKSKRRIRKPRSLEPHKFSPVQMLFMKSFDLPSICRWFLQSTETKSLVIVKKVNTRLPSETQLFFNSSSSMAGTSHGVFPSVQAERLKKHLKKFAIASPVKSNAKSQKLIAEALEKEPIIIKSKEKGPLTTATRMSTKPPSFRGASQSTESQKASGVGKNPASARILRKYSNIREKLQGQQQTRKPQSRKDPKAGNKGPSKQKLSSKQQKLALSKRSGGKGTKVPKKEKAKQSPLSKKSAARTSGKEKVTKTTSSKALKEHADKDGPAPKRVQQAQVSPKPQRVQQAQVSPKPQRVQQAQVSPKPQRVQQAQASPKPQRTITATPLSPKANTHKKESPAEKHGGEKSLQTTSSDSKADIRKTAPTKALGSPEPSVAQDQVLTRSQRKMEAAQRLSESPKSATKRAQDPVVTPVKRTRTSLSKTN</sequence>
<evidence type="ECO:0000313" key="3">
    <source>
        <dbReference type="RefSeq" id="XP_031434859.1"/>
    </source>
</evidence>
<feature type="region of interest" description="Disordered" evidence="1">
    <location>
        <begin position="841"/>
        <end position="1273"/>
    </location>
</feature>
<evidence type="ECO:0000256" key="1">
    <source>
        <dbReference type="SAM" id="MobiDB-lite"/>
    </source>
</evidence>
<feature type="compositionally biased region" description="Polar residues" evidence="1">
    <location>
        <begin position="1619"/>
        <end position="1671"/>
    </location>
</feature>
<dbReference type="Pfam" id="PF15090">
    <property type="entry name" value="DUF4553"/>
    <property type="match status" value="1"/>
</dbReference>
<feature type="compositionally biased region" description="Low complexity" evidence="1">
    <location>
        <begin position="1547"/>
        <end position="1562"/>
    </location>
</feature>
<evidence type="ECO:0000313" key="2">
    <source>
        <dbReference type="Proteomes" id="UP000515152"/>
    </source>
</evidence>
<feature type="compositionally biased region" description="Basic and acidic residues" evidence="1">
    <location>
        <begin position="1603"/>
        <end position="1614"/>
    </location>
</feature>
<feature type="compositionally biased region" description="Acidic residues" evidence="1">
    <location>
        <begin position="841"/>
        <end position="852"/>
    </location>
</feature>
<dbReference type="GeneID" id="105900820"/>
<feature type="compositionally biased region" description="Polar residues" evidence="1">
    <location>
        <begin position="1476"/>
        <end position="1500"/>
    </location>
</feature>
<dbReference type="PANTHER" id="PTHR14931">
    <property type="entry name" value="GENE 340-RELATED"/>
    <property type="match status" value="1"/>
</dbReference>
<dbReference type="Proteomes" id="UP000515152">
    <property type="component" value="Chromosome 13"/>
</dbReference>
<reference evidence="3" key="1">
    <citation type="submission" date="2025-08" db="UniProtKB">
        <authorList>
            <consortium name="RefSeq"/>
        </authorList>
    </citation>
    <scope>IDENTIFICATION</scope>
</reference>
<dbReference type="InterPro" id="IPR028104">
    <property type="entry name" value="DUF4553"/>
</dbReference>
<feature type="compositionally biased region" description="Low complexity" evidence="1">
    <location>
        <begin position="1214"/>
        <end position="1226"/>
    </location>
</feature>
<name>A0A6P8G690_CLUHA</name>
<proteinExistence type="predicted"/>
<feature type="compositionally biased region" description="Polar residues" evidence="1">
    <location>
        <begin position="935"/>
        <end position="952"/>
    </location>
</feature>
<accession>A0A6P8G690</accession>
<feature type="compositionally biased region" description="Basic and acidic residues" evidence="1">
    <location>
        <begin position="1679"/>
        <end position="1691"/>
    </location>
</feature>
<gene>
    <name evidence="3" type="primary">wu:fc17b08</name>
</gene>
<organism evidence="2 3">
    <name type="scientific">Clupea harengus</name>
    <name type="common">Atlantic herring</name>
    <dbReference type="NCBI Taxonomy" id="7950"/>
    <lineage>
        <taxon>Eukaryota</taxon>
        <taxon>Metazoa</taxon>
        <taxon>Chordata</taxon>
        <taxon>Craniata</taxon>
        <taxon>Vertebrata</taxon>
        <taxon>Euteleostomi</taxon>
        <taxon>Actinopterygii</taxon>
        <taxon>Neopterygii</taxon>
        <taxon>Teleostei</taxon>
        <taxon>Clupei</taxon>
        <taxon>Clupeiformes</taxon>
        <taxon>Clupeoidei</taxon>
        <taxon>Clupeidae</taxon>
        <taxon>Clupea</taxon>
    </lineage>
</organism>
<keyword evidence="2" id="KW-1185">Reference proteome</keyword>
<feature type="region of interest" description="Disordered" evidence="1">
    <location>
        <begin position="523"/>
        <end position="548"/>
    </location>
</feature>
<feature type="compositionally biased region" description="Basic and acidic residues" evidence="1">
    <location>
        <begin position="1083"/>
        <end position="1098"/>
    </location>
</feature>
<feature type="region of interest" description="Disordered" evidence="1">
    <location>
        <begin position="182"/>
        <end position="219"/>
    </location>
</feature>
<feature type="compositionally biased region" description="Low complexity" evidence="1">
    <location>
        <begin position="1187"/>
        <end position="1199"/>
    </location>
</feature>
<feature type="region of interest" description="Disordered" evidence="1">
    <location>
        <begin position="749"/>
        <end position="789"/>
    </location>
</feature>
<feature type="region of interest" description="Disordered" evidence="1">
    <location>
        <begin position="709"/>
        <end position="736"/>
    </location>
</feature>
<feature type="compositionally biased region" description="Basic and acidic residues" evidence="1">
    <location>
        <begin position="956"/>
        <end position="965"/>
    </location>
</feature>
<dbReference type="OrthoDB" id="10028342at2759"/>
<feature type="compositionally biased region" description="Polar residues" evidence="1">
    <location>
        <begin position="523"/>
        <end position="532"/>
    </location>
</feature>
<dbReference type="PANTHER" id="PTHR14931:SF2">
    <property type="entry name" value="LIGAND DEPENDENT NUCLEAR RECEPTOR COREPRESSOR"/>
    <property type="match status" value="1"/>
</dbReference>
<feature type="region of interest" description="Disordered" evidence="1">
    <location>
        <begin position="1522"/>
        <end position="1770"/>
    </location>
</feature>
<protein>
    <submittedName>
        <fullName evidence="3">Uncharacterized protein wu:fc17b08 isoform X1</fullName>
    </submittedName>
</protein>
<feature type="region of interest" description="Disordered" evidence="1">
    <location>
        <begin position="1471"/>
        <end position="1509"/>
    </location>
</feature>
<dbReference type="RefSeq" id="XP_031434859.1">
    <property type="nucleotide sequence ID" value="XM_031578999.2"/>
</dbReference>
<feature type="compositionally biased region" description="Basic and acidic residues" evidence="1">
    <location>
        <begin position="1063"/>
        <end position="1075"/>
    </location>
</feature>